<name>A0A3P3Y0Z1_PLABS</name>
<dbReference type="PROSITE" id="PS50118">
    <property type="entry name" value="HMG_BOX_2"/>
    <property type="match status" value="1"/>
</dbReference>
<feature type="DNA-binding region" description="HMG box" evidence="1">
    <location>
        <begin position="118"/>
        <end position="186"/>
    </location>
</feature>
<evidence type="ECO:0000259" key="2">
    <source>
        <dbReference type="PROSITE" id="PS50118"/>
    </source>
</evidence>
<feature type="domain" description="HMG box" evidence="2">
    <location>
        <begin position="118"/>
        <end position="186"/>
    </location>
</feature>
<accession>A0A3P3Y0Z1</accession>
<dbReference type="Proteomes" id="UP000290189">
    <property type="component" value="Unassembled WGS sequence"/>
</dbReference>
<dbReference type="GO" id="GO:0003677">
    <property type="term" value="F:DNA binding"/>
    <property type="evidence" value="ECO:0007669"/>
    <property type="project" value="UniProtKB-UniRule"/>
</dbReference>
<proteinExistence type="predicted"/>
<dbReference type="InterPro" id="IPR036910">
    <property type="entry name" value="HMG_box_dom_sf"/>
</dbReference>
<dbReference type="AlphaFoldDB" id="A0A3P3Y0Z1"/>
<geneLocation type="mitochondrion" evidence="3"/>
<sequence length="193" mass="21823">MVGPCDPFICAGHRVGLWSGKRSALRDRKGIYTRATTTTMKVEAAASPAADLDAVLERMQVELPAPARSARSFFIEAHAGDMQRWEDLDGEDRMTYLAMEAADRERFQKEVNLLTDRLRSSRTAYDLFCESERDRVVRDTPGASPETIANILSQRWFSSGHATQFKFECLAEQEGARREQQTAVLRSRLLDMC</sequence>
<evidence type="ECO:0000256" key="1">
    <source>
        <dbReference type="PROSITE-ProRule" id="PRU00267"/>
    </source>
</evidence>
<dbReference type="InterPro" id="IPR009071">
    <property type="entry name" value="HMG_box_dom"/>
</dbReference>
<gene>
    <name evidence="3" type="ORF">PLBR_LOCUS895</name>
</gene>
<organism evidence="3 4">
    <name type="scientific">Plasmodiophora brassicae</name>
    <name type="common">Clubroot disease agent</name>
    <dbReference type="NCBI Taxonomy" id="37360"/>
    <lineage>
        <taxon>Eukaryota</taxon>
        <taxon>Sar</taxon>
        <taxon>Rhizaria</taxon>
        <taxon>Endomyxa</taxon>
        <taxon>Phytomyxea</taxon>
        <taxon>Plasmodiophorida</taxon>
        <taxon>Plasmodiophoridae</taxon>
        <taxon>Plasmodiophora</taxon>
    </lineage>
</organism>
<keyword evidence="1" id="KW-0539">Nucleus</keyword>
<keyword evidence="1" id="KW-0238">DNA-binding</keyword>
<dbReference type="SUPFAM" id="SSF47095">
    <property type="entry name" value="HMG-box"/>
    <property type="match status" value="2"/>
</dbReference>
<protein>
    <recommendedName>
        <fullName evidence="2">HMG box domain-containing protein</fullName>
    </recommendedName>
</protein>
<dbReference type="Gene3D" id="1.10.30.10">
    <property type="entry name" value="High mobility group box domain"/>
    <property type="match status" value="1"/>
</dbReference>
<dbReference type="GO" id="GO:0005634">
    <property type="term" value="C:nucleus"/>
    <property type="evidence" value="ECO:0007669"/>
    <property type="project" value="UniProtKB-UniRule"/>
</dbReference>
<reference evidence="3 4" key="1">
    <citation type="submission" date="2018-03" db="EMBL/GenBank/DDBJ databases">
        <authorList>
            <person name="Fogelqvist J."/>
        </authorList>
    </citation>
    <scope>NUCLEOTIDE SEQUENCE [LARGE SCALE GENOMIC DNA]</scope>
</reference>
<evidence type="ECO:0000313" key="3">
    <source>
        <dbReference type="EMBL" id="SPQ93680.1"/>
    </source>
</evidence>
<keyword evidence="3" id="KW-0496">Mitochondrion</keyword>
<dbReference type="EMBL" id="OVEO01000001">
    <property type="protein sequence ID" value="SPQ93680.1"/>
    <property type="molecule type" value="Genomic_DNA"/>
</dbReference>
<evidence type="ECO:0000313" key="4">
    <source>
        <dbReference type="Proteomes" id="UP000290189"/>
    </source>
</evidence>